<keyword evidence="3" id="KW-1185">Reference proteome</keyword>
<dbReference type="PANTHER" id="PTHR23124">
    <property type="entry name" value="C-TYPE LECTIN DOMAIN-CONTAINING PROTEIN-RELATED-RELATED"/>
    <property type="match status" value="1"/>
</dbReference>
<organism evidence="2 3">
    <name type="scientific">Caenorhabditis angaria</name>
    <dbReference type="NCBI Taxonomy" id="860376"/>
    <lineage>
        <taxon>Eukaryota</taxon>
        <taxon>Metazoa</taxon>
        <taxon>Ecdysozoa</taxon>
        <taxon>Nematoda</taxon>
        <taxon>Chromadorea</taxon>
        <taxon>Rhabditida</taxon>
        <taxon>Rhabditina</taxon>
        <taxon>Rhabditomorpha</taxon>
        <taxon>Rhabditoidea</taxon>
        <taxon>Rhabditidae</taxon>
        <taxon>Peloderinae</taxon>
        <taxon>Caenorhabditis</taxon>
    </lineage>
</organism>
<proteinExistence type="predicted"/>
<reference evidence="2" key="1">
    <citation type="submission" date="2022-11" db="EMBL/GenBank/DDBJ databases">
        <authorList>
            <person name="Kikuchi T."/>
        </authorList>
    </citation>
    <scope>NUCLEOTIDE SEQUENCE</scope>
    <source>
        <strain evidence="2">PS1010</strain>
    </source>
</reference>
<dbReference type="InterPro" id="IPR001304">
    <property type="entry name" value="C-type_lectin-like"/>
</dbReference>
<evidence type="ECO:0000313" key="2">
    <source>
        <dbReference type="EMBL" id="CAI5447393.1"/>
    </source>
</evidence>
<accession>A0A9P1IM22</accession>
<dbReference type="SMART" id="SM00034">
    <property type="entry name" value="CLECT"/>
    <property type="match status" value="1"/>
</dbReference>
<feature type="domain" description="C-type lectin" evidence="1">
    <location>
        <begin position="45"/>
        <end position="187"/>
    </location>
</feature>
<evidence type="ECO:0000259" key="1">
    <source>
        <dbReference type="SMART" id="SM00034"/>
    </source>
</evidence>
<dbReference type="Proteomes" id="UP001152747">
    <property type="component" value="Unassembled WGS sequence"/>
</dbReference>
<dbReference type="SUPFAM" id="SSF56436">
    <property type="entry name" value="C-type lectin-like"/>
    <property type="match status" value="1"/>
</dbReference>
<dbReference type="InterPro" id="IPR016186">
    <property type="entry name" value="C-type_lectin-like/link_sf"/>
</dbReference>
<dbReference type="Gene3D" id="3.10.100.10">
    <property type="entry name" value="Mannose-Binding Protein A, subunit A"/>
    <property type="match status" value="1"/>
</dbReference>
<evidence type="ECO:0000313" key="3">
    <source>
        <dbReference type="Proteomes" id="UP001152747"/>
    </source>
</evidence>
<dbReference type="AlphaFoldDB" id="A0A9P1IM22"/>
<name>A0A9P1IM22_9PELO</name>
<sequence length="193" mass="20410">MFLSIFLVGFTLACIPTDNSVPILPEETTTTTTTTTPTPEPVLSCPEGWTKFDRTPTPWCMRVALGATTQSTALVTCQALNSAAVISGFQNQNEITTMIAAAQQQGAVPATNLIVGAERKSECDSGITAECTTLTSFYWTDGYTSGTDGFQWLSEQPDGGQFVVILVGSGLMDDGDGVKTRGGVVCGMKAQYL</sequence>
<gene>
    <name evidence="2" type="ORF">CAMP_LOCUS10030</name>
</gene>
<dbReference type="EMBL" id="CANHGI010000004">
    <property type="protein sequence ID" value="CAI5447393.1"/>
    <property type="molecule type" value="Genomic_DNA"/>
</dbReference>
<dbReference type="PANTHER" id="PTHR23124:SF148">
    <property type="entry name" value="C-TYPE LECTIN DOMAIN-CONTAINING PROTEIN-RELATED"/>
    <property type="match status" value="1"/>
</dbReference>
<comment type="caution">
    <text evidence="2">The sequence shown here is derived from an EMBL/GenBank/DDBJ whole genome shotgun (WGS) entry which is preliminary data.</text>
</comment>
<dbReference type="OrthoDB" id="5807131at2759"/>
<dbReference type="InterPro" id="IPR016187">
    <property type="entry name" value="CTDL_fold"/>
</dbReference>
<protein>
    <recommendedName>
        <fullName evidence="1">C-type lectin domain-containing protein</fullName>
    </recommendedName>
</protein>